<dbReference type="InterPro" id="IPR008969">
    <property type="entry name" value="CarboxyPept-like_regulatory"/>
</dbReference>
<comment type="caution">
    <text evidence="2">The sequence shown here is derived from an EMBL/GenBank/DDBJ whole genome shotgun (WGS) entry which is preliminary data.</text>
</comment>
<accession>A0A7W8N4Y7</accession>
<sequence length="128" mass="13781">MKRTDLLLRSFAGKVILASCAMVAVAGAVRSVSAVAEQRGPVQRVVQGKVTDSSGAIVKGAVVYLKDGHSLSVKSFFSDDEGGYRFGQLAQNTDYEIWAESNGKKSAVKTISSFDNKNQFYIDLKIGK</sequence>
<proteinExistence type="predicted"/>
<gene>
    <name evidence="2" type="ORF">HDF10_004122</name>
</gene>
<keyword evidence="1" id="KW-0732">Signal</keyword>
<evidence type="ECO:0000313" key="3">
    <source>
        <dbReference type="Proteomes" id="UP000569092"/>
    </source>
</evidence>
<dbReference type="Proteomes" id="UP000569092">
    <property type="component" value="Unassembled WGS sequence"/>
</dbReference>
<name>A0A7W8N4Y7_9BACT</name>
<evidence type="ECO:0008006" key="4">
    <source>
        <dbReference type="Google" id="ProtNLM"/>
    </source>
</evidence>
<evidence type="ECO:0000313" key="2">
    <source>
        <dbReference type="EMBL" id="MBB5346112.1"/>
    </source>
</evidence>
<feature type="chain" id="PRO_5030981112" description="Carboxypeptidase regulatory-like domain-containing protein" evidence="1">
    <location>
        <begin position="27"/>
        <end position="128"/>
    </location>
</feature>
<dbReference type="AlphaFoldDB" id="A0A7W8N4Y7"/>
<dbReference type="SUPFAM" id="SSF49464">
    <property type="entry name" value="Carboxypeptidase regulatory domain-like"/>
    <property type="match status" value="1"/>
</dbReference>
<dbReference type="EMBL" id="JACHDZ010000009">
    <property type="protein sequence ID" value="MBB5346112.1"/>
    <property type="molecule type" value="Genomic_DNA"/>
</dbReference>
<dbReference type="Gene3D" id="2.60.40.1120">
    <property type="entry name" value="Carboxypeptidase-like, regulatory domain"/>
    <property type="match status" value="1"/>
</dbReference>
<organism evidence="2 3">
    <name type="scientific">Tunturiibacter lichenicola</name>
    <dbReference type="NCBI Taxonomy" id="2051959"/>
    <lineage>
        <taxon>Bacteria</taxon>
        <taxon>Pseudomonadati</taxon>
        <taxon>Acidobacteriota</taxon>
        <taxon>Terriglobia</taxon>
        <taxon>Terriglobales</taxon>
        <taxon>Acidobacteriaceae</taxon>
        <taxon>Tunturiibacter</taxon>
    </lineage>
</organism>
<dbReference type="Pfam" id="PF13620">
    <property type="entry name" value="CarboxypepD_reg"/>
    <property type="match status" value="1"/>
</dbReference>
<evidence type="ECO:0000256" key="1">
    <source>
        <dbReference type="SAM" id="SignalP"/>
    </source>
</evidence>
<reference evidence="2 3" key="1">
    <citation type="submission" date="2020-08" db="EMBL/GenBank/DDBJ databases">
        <title>Genomic Encyclopedia of Type Strains, Phase IV (KMG-V): Genome sequencing to study the core and pangenomes of soil and plant-associated prokaryotes.</title>
        <authorList>
            <person name="Whitman W."/>
        </authorList>
    </citation>
    <scope>NUCLEOTIDE SEQUENCE [LARGE SCALE GENOMIC DNA]</scope>
    <source>
        <strain evidence="2 3">M8US30</strain>
    </source>
</reference>
<protein>
    <recommendedName>
        <fullName evidence="4">Carboxypeptidase regulatory-like domain-containing protein</fullName>
    </recommendedName>
</protein>
<feature type="signal peptide" evidence="1">
    <location>
        <begin position="1"/>
        <end position="26"/>
    </location>
</feature>